<dbReference type="Gene3D" id="3.10.129.10">
    <property type="entry name" value="Hotdog Thioesterase"/>
    <property type="match status" value="1"/>
</dbReference>
<comment type="caution">
    <text evidence="2">The sequence shown here is derived from an EMBL/GenBank/DDBJ whole genome shotgun (WGS) entry which is preliminary data.</text>
</comment>
<dbReference type="EMBL" id="JAVDXO010000002">
    <property type="protein sequence ID" value="MDR7306098.1"/>
    <property type="molecule type" value="Genomic_DNA"/>
</dbReference>
<dbReference type="InterPro" id="IPR016962">
    <property type="entry name" value="Dehydrase_ECs4332_prd"/>
</dbReference>
<dbReference type="InterPro" id="IPR029069">
    <property type="entry name" value="HotDog_dom_sf"/>
</dbReference>
<dbReference type="RefSeq" id="WP_310340700.1">
    <property type="nucleotide sequence ID" value="NZ_JAVDXO010000002.1"/>
</dbReference>
<evidence type="ECO:0000313" key="2">
    <source>
        <dbReference type="EMBL" id="MDR7306098.1"/>
    </source>
</evidence>
<name>A0ABU1ZKV1_9BURK</name>
<organism evidence="2 3">
    <name type="scientific">Rhodoferax saidenbachensis</name>
    <dbReference type="NCBI Taxonomy" id="1484693"/>
    <lineage>
        <taxon>Bacteria</taxon>
        <taxon>Pseudomonadati</taxon>
        <taxon>Pseudomonadota</taxon>
        <taxon>Betaproteobacteria</taxon>
        <taxon>Burkholderiales</taxon>
        <taxon>Comamonadaceae</taxon>
        <taxon>Rhodoferax</taxon>
    </lineage>
</organism>
<dbReference type="PIRSF" id="PIRSF030962">
    <property type="entry name" value="Dehydrase_ECs4332_prd"/>
    <property type="match status" value="1"/>
</dbReference>
<dbReference type="SUPFAM" id="SSF54637">
    <property type="entry name" value="Thioesterase/thiol ester dehydrase-isomerase"/>
    <property type="match status" value="1"/>
</dbReference>
<evidence type="ECO:0000313" key="3">
    <source>
        <dbReference type="Proteomes" id="UP001268089"/>
    </source>
</evidence>
<gene>
    <name evidence="2" type="ORF">J2X15_001376</name>
</gene>
<protein>
    <submittedName>
        <fullName evidence="2">3-hydroxymyristoyl/3-hydroxydecanoyl-(Acyl carrier protein) dehydratase</fullName>
    </submittedName>
</protein>
<dbReference type="InterPro" id="IPR054545">
    <property type="entry name" value="ApeI-like"/>
</dbReference>
<proteinExistence type="predicted"/>
<dbReference type="Pfam" id="PF22818">
    <property type="entry name" value="ApeI-like"/>
    <property type="match status" value="1"/>
</dbReference>
<reference evidence="2 3" key="1">
    <citation type="submission" date="2023-07" db="EMBL/GenBank/DDBJ databases">
        <title>Sorghum-associated microbial communities from plants grown in Nebraska, USA.</title>
        <authorList>
            <person name="Schachtman D."/>
        </authorList>
    </citation>
    <scope>NUCLEOTIDE SEQUENCE [LARGE SCALE GENOMIC DNA]</scope>
    <source>
        <strain evidence="2 3">BE308</strain>
    </source>
</reference>
<accession>A0ABU1ZKV1</accession>
<evidence type="ECO:0000259" key="1">
    <source>
        <dbReference type="Pfam" id="PF22818"/>
    </source>
</evidence>
<sequence length="101" mass="10547">MLVALPFDAHHPVFAGHFPGRPIVPGVLLLDWAHAAIEAALGQPLQALTEAKFHSPATPADAAALEVEFDIGSVSVRFEIRGFGARKIASGRFGLPTAAAP</sequence>
<feature type="domain" description="ApeI dehydratase-like" evidence="1">
    <location>
        <begin position="4"/>
        <end position="92"/>
    </location>
</feature>
<keyword evidence="3" id="KW-1185">Reference proteome</keyword>
<dbReference type="Proteomes" id="UP001268089">
    <property type="component" value="Unassembled WGS sequence"/>
</dbReference>